<dbReference type="PANTHER" id="PTHR31089">
    <property type="entry name" value="CYCLIC DOF FACTOR 2"/>
    <property type="match status" value="1"/>
</dbReference>
<comment type="caution">
    <text evidence="11">The sequence shown here is derived from an EMBL/GenBank/DDBJ whole genome shotgun (WGS) entry which is preliminary data.</text>
</comment>
<dbReference type="GO" id="GO:0008270">
    <property type="term" value="F:zinc ion binding"/>
    <property type="evidence" value="ECO:0007669"/>
    <property type="project" value="UniProtKB-KW"/>
</dbReference>
<evidence type="ECO:0000313" key="12">
    <source>
        <dbReference type="Proteomes" id="UP001497480"/>
    </source>
</evidence>
<evidence type="ECO:0000256" key="1">
    <source>
        <dbReference type="ARBA" id="ARBA00022723"/>
    </source>
</evidence>
<dbReference type="InterPro" id="IPR003851">
    <property type="entry name" value="Znf_Dof"/>
</dbReference>
<keyword evidence="2 8" id="KW-0863">Zinc-finger</keyword>
<proteinExistence type="predicted"/>
<dbReference type="PROSITE" id="PS01361">
    <property type="entry name" value="ZF_DOF_1"/>
    <property type="match status" value="1"/>
</dbReference>
<evidence type="ECO:0000259" key="10">
    <source>
        <dbReference type="PROSITE" id="PS50884"/>
    </source>
</evidence>
<keyword evidence="4" id="KW-0805">Transcription regulation</keyword>
<dbReference type="GO" id="GO:0003700">
    <property type="term" value="F:DNA-binding transcription factor activity"/>
    <property type="evidence" value="ECO:0007669"/>
    <property type="project" value="InterPro"/>
</dbReference>
<dbReference type="Proteomes" id="UP001497480">
    <property type="component" value="Unassembled WGS sequence"/>
</dbReference>
<feature type="region of interest" description="Disordered" evidence="9">
    <location>
        <begin position="373"/>
        <end position="393"/>
    </location>
</feature>
<organism evidence="11 12">
    <name type="scientific">Lupinus luteus</name>
    <name type="common">European yellow lupine</name>
    <dbReference type="NCBI Taxonomy" id="3873"/>
    <lineage>
        <taxon>Eukaryota</taxon>
        <taxon>Viridiplantae</taxon>
        <taxon>Streptophyta</taxon>
        <taxon>Embryophyta</taxon>
        <taxon>Tracheophyta</taxon>
        <taxon>Spermatophyta</taxon>
        <taxon>Magnoliopsida</taxon>
        <taxon>eudicotyledons</taxon>
        <taxon>Gunneridae</taxon>
        <taxon>Pentapetalae</taxon>
        <taxon>rosids</taxon>
        <taxon>fabids</taxon>
        <taxon>Fabales</taxon>
        <taxon>Fabaceae</taxon>
        <taxon>Papilionoideae</taxon>
        <taxon>50 kb inversion clade</taxon>
        <taxon>genistoids sensu lato</taxon>
        <taxon>core genistoids</taxon>
        <taxon>Genisteae</taxon>
        <taxon>Lupinus</taxon>
    </lineage>
</organism>
<keyword evidence="12" id="KW-1185">Reference proteome</keyword>
<evidence type="ECO:0000256" key="7">
    <source>
        <dbReference type="ARBA" id="ARBA00023242"/>
    </source>
</evidence>
<evidence type="ECO:0000256" key="3">
    <source>
        <dbReference type="ARBA" id="ARBA00022833"/>
    </source>
</evidence>
<dbReference type="PROSITE" id="PS50884">
    <property type="entry name" value="ZF_DOF_2"/>
    <property type="match status" value="1"/>
</dbReference>
<keyword evidence="3" id="KW-0862">Zinc</keyword>
<evidence type="ECO:0000256" key="9">
    <source>
        <dbReference type="SAM" id="MobiDB-lite"/>
    </source>
</evidence>
<evidence type="ECO:0000256" key="8">
    <source>
        <dbReference type="PROSITE-ProRule" id="PRU00071"/>
    </source>
</evidence>
<evidence type="ECO:0000256" key="4">
    <source>
        <dbReference type="ARBA" id="ARBA00023015"/>
    </source>
</evidence>
<dbReference type="PANTHER" id="PTHR31089:SF66">
    <property type="entry name" value="DOF-TYPE ZINC FINGER DNA-BINDING FAMILY PROTEIN"/>
    <property type="match status" value="1"/>
</dbReference>
<feature type="compositionally biased region" description="Basic and acidic residues" evidence="9">
    <location>
        <begin position="234"/>
        <end position="244"/>
    </location>
</feature>
<dbReference type="InterPro" id="IPR045174">
    <property type="entry name" value="Dof"/>
</dbReference>
<protein>
    <recommendedName>
        <fullName evidence="10">Dof-type domain-containing protein</fullName>
    </recommendedName>
</protein>
<dbReference type="EMBL" id="CAXHTB010000025">
    <property type="protein sequence ID" value="CAL0333622.1"/>
    <property type="molecule type" value="Genomic_DNA"/>
</dbReference>
<keyword evidence="7 8" id="KW-0539">Nucleus</keyword>
<dbReference type="Pfam" id="PF02701">
    <property type="entry name" value="Zn_ribbon_Dof"/>
    <property type="match status" value="1"/>
</dbReference>
<evidence type="ECO:0000256" key="5">
    <source>
        <dbReference type="ARBA" id="ARBA00023125"/>
    </source>
</evidence>
<feature type="region of interest" description="Disordered" evidence="9">
    <location>
        <begin position="234"/>
        <end position="268"/>
    </location>
</feature>
<feature type="domain" description="Dof-type" evidence="10">
    <location>
        <begin position="115"/>
        <end position="169"/>
    </location>
</feature>
<evidence type="ECO:0000256" key="2">
    <source>
        <dbReference type="ARBA" id="ARBA00022771"/>
    </source>
</evidence>
<accession>A0AAV1YHX0</accession>
<gene>
    <name evidence="11" type="ORF">LLUT_LOCUS34682</name>
</gene>
<evidence type="ECO:0000313" key="11">
    <source>
        <dbReference type="EMBL" id="CAL0333622.1"/>
    </source>
</evidence>
<dbReference type="GO" id="GO:0005634">
    <property type="term" value="C:nucleus"/>
    <property type="evidence" value="ECO:0007669"/>
    <property type="project" value="UniProtKB-SubCell"/>
</dbReference>
<sequence>MFQLRDPPVKLFGTDIHTHIPIEDSHTQIHPLPQHINIIMNGYEEPSKAEMSVPLKKASRKHTDPLEYAKDIPNTHESPAPELVSKLVHRTNEGKAAKRYIDQKEKVLKKPDKVLPCPRCNSLETKFCYFNNYNVNQPRHFCKNCQRYWTAGGTIRNVPVGAGKRKNKPSDLQYCQELVALDAVSSIQTDTKLASNAHLSSRPFNEMRNIHRPGEDAPLSESFENVLNLEGPKKVEVDTSTVKENDEEPSSSSTRSAESCEKQYSESGAEQVDLTQQCNIVTPLHPLHYYPVPPWPYQWNPCWNSVTFRPSSITSSPAYMSSGTMMAVPGFPIPTVELPVAPSLYWLVEESSFVGGSTISGIPLPSSSVSNSACSGNRSPTLGKHYRDGSTPGDDTMKHNLWVPKTVRISEANEAAKSSIWSTLVTKSEDSEQNKPIIKGSVFKSFEPKSNVDSHILDDNQILKANPAAFSRSESFQESI</sequence>
<keyword evidence="6" id="KW-0804">Transcription</keyword>
<dbReference type="AlphaFoldDB" id="A0AAV1YHX0"/>
<keyword evidence="5 8" id="KW-0238">DNA-binding</keyword>
<comment type="subcellular location">
    <subcellularLocation>
        <location evidence="8">Nucleus</location>
    </subcellularLocation>
</comment>
<dbReference type="GO" id="GO:0003677">
    <property type="term" value="F:DNA binding"/>
    <property type="evidence" value="ECO:0007669"/>
    <property type="project" value="UniProtKB-UniRule"/>
</dbReference>
<evidence type="ECO:0000256" key="6">
    <source>
        <dbReference type="ARBA" id="ARBA00023163"/>
    </source>
</evidence>
<reference evidence="11 12" key="1">
    <citation type="submission" date="2024-03" db="EMBL/GenBank/DDBJ databases">
        <authorList>
            <person name="Martinez-Hernandez J."/>
        </authorList>
    </citation>
    <scope>NUCLEOTIDE SEQUENCE [LARGE SCALE GENOMIC DNA]</scope>
</reference>
<name>A0AAV1YHX0_LUPLU</name>
<keyword evidence="1" id="KW-0479">Metal-binding</keyword>